<evidence type="ECO:0000313" key="2">
    <source>
        <dbReference type="Proteomes" id="UP000516437"/>
    </source>
</evidence>
<keyword evidence="2" id="KW-1185">Reference proteome</keyword>
<comment type="caution">
    <text evidence="1">The sequence shown here is derived from an EMBL/GenBank/DDBJ whole genome shotgun (WGS) entry which is preliminary data.</text>
</comment>
<dbReference type="EMBL" id="RXIC02000024">
    <property type="protein sequence ID" value="KAB1209669.1"/>
    <property type="molecule type" value="Genomic_DNA"/>
</dbReference>
<evidence type="ECO:0000313" key="1">
    <source>
        <dbReference type="EMBL" id="KAB1209669.1"/>
    </source>
</evidence>
<proteinExistence type="predicted"/>
<organism evidence="1 2">
    <name type="scientific">Morella rubra</name>
    <name type="common">Chinese bayberry</name>
    <dbReference type="NCBI Taxonomy" id="262757"/>
    <lineage>
        <taxon>Eukaryota</taxon>
        <taxon>Viridiplantae</taxon>
        <taxon>Streptophyta</taxon>
        <taxon>Embryophyta</taxon>
        <taxon>Tracheophyta</taxon>
        <taxon>Spermatophyta</taxon>
        <taxon>Magnoliopsida</taxon>
        <taxon>eudicotyledons</taxon>
        <taxon>Gunneridae</taxon>
        <taxon>Pentapetalae</taxon>
        <taxon>rosids</taxon>
        <taxon>fabids</taxon>
        <taxon>Fagales</taxon>
        <taxon>Myricaceae</taxon>
        <taxon>Morella</taxon>
    </lineage>
</organism>
<name>A0A6A1V9Y3_9ROSI</name>
<dbReference type="AlphaFoldDB" id="A0A6A1V9Y3"/>
<reference evidence="1 2" key="1">
    <citation type="journal article" date="2019" name="Plant Biotechnol. J.">
        <title>The red bayberry genome and genetic basis of sex determination.</title>
        <authorList>
            <person name="Jia H.M."/>
            <person name="Jia H.J."/>
            <person name="Cai Q.L."/>
            <person name="Wang Y."/>
            <person name="Zhao H.B."/>
            <person name="Yang W.F."/>
            <person name="Wang G.Y."/>
            <person name="Li Y.H."/>
            <person name="Zhan D.L."/>
            <person name="Shen Y.T."/>
            <person name="Niu Q.F."/>
            <person name="Chang L."/>
            <person name="Qiu J."/>
            <person name="Zhao L."/>
            <person name="Xie H.B."/>
            <person name="Fu W.Y."/>
            <person name="Jin J."/>
            <person name="Li X.W."/>
            <person name="Jiao Y."/>
            <person name="Zhou C.C."/>
            <person name="Tu T."/>
            <person name="Chai C.Y."/>
            <person name="Gao J.L."/>
            <person name="Fan L.J."/>
            <person name="van de Weg E."/>
            <person name="Wang J.Y."/>
            <person name="Gao Z.S."/>
        </authorList>
    </citation>
    <scope>NUCLEOTIDE SEQUENCE [LARGE SCALE GENOMIC DNA]</scope>
    <source>
        <tissue evidence="1">Leaves</tissue>
    </source>
</reference>
<dbReference type="Proteomes" id="UP000516437">
    <property type="component" value="Chromosome 6"/>
</dbReference>
<gene>
    <name evidence="1" type="ORF">CJ030_MR6G029212</name>
</gene>
<sequence>MLEELAQRVSNLRSIHCESENVYGEHMDFGGGVNINHGVVASMDTSLGFIKWGFALVMGARASYNALLVSKEVYMEELRDYMANKRQRNSLGNKG</sequence>
<protein>
    <submittedName>
        <fullName evidence="1">Uncharacterized protein</fullName>
    </submittedName>
</protein>
<accession>A0A6A1V9Y3</accession>